<dbReference type="InterPro" id="IPR008928">
    <property type="entry name" value="6-hairpin_glycosidase_sf"/>
</dbReference>
<dbReference type="SUPFAM" id="SSF48208">
    <property type="entry name" value="Six-hairpin glycosidases"/>
    <property type="match status" value="1"/>
</dbReference>
<evidence type="ECO:0000256" key="5">
    <source>
        <dbReference type="ARBA" id="ARBA00023001"/>
    </source>
</evidence>
<comment type="catalytic activity">
    <reaction evidence="1">
        <text>Endohydrolysis of (1-&gt;4)-beta-D-glucosidic linkages in cellulose, lichenin and cereal beta-D-glucans.</text>
        <dbReference type="EC" id="3.2.1.4"/>
    </reaction>
</comment>
<keyword evidence="7" id="KW-0119">Carbohydrate metabolism</keyword>
<sequence length="128" mass="14609">MKKIFWVMISLWLTAFSCAADVGNLGWQQYKQAFVLPDGRVVDTGNHDVSHSEGQGYGMLMAVFNDDKQTFANIWRWTRQTLYRDDVGLFSWRYEPQEKVAIADPNTASDGDTLIAWALLLGGKKMER</sequence>
<evidence type="ECO:0000313" key="9">
    <source>
        <dbReference type="EMBL" id="XBS68472.1"/>
    </source>
</evidence>
<evidence type="ECO:0000256" key="1">
    <source>
        <dbReference type="ARBA" id="ARBA00000966"/>
    </source>
</evidence>
<dbReference type="InterPro" id="IPR002037">
    <property type="entry name" value="Glyco_hydro_8"/>
</dbReference>
<evidence type="ECO:0000256" key="3">
    <source>
        <dbReference type="ARBA" id="ARBA00012601"/>
    </source>
</evidence>
<evidence type="ECO:0000256" key="7">
    <source>
        <dbReference type="ARBA" id="ARBA00023326"/>
    </source>
</evidence>
<reference evidence="9" key="1">
    <citation type="submission" date="2024-06" db="EMBL/GenBank/DDBJ databases">
        <authorList>
            <person name="Coelho C."/>
            <person name="Bento M."/>
            <person name="Garcia E."/>
            <person name="Camelo A."/>
            <person name="Brandao I."/>
            <person name="Espirito Santo C."/>
            <person name="Trovao J."/>
            <person name="Verissimo A."/>
            <person name="Costa J."/>
            <person name="Tiago I."/>
        </authorList>
    </citation>
    <scope>NUCLEOTIDE SEQUENCE</scope>
    <source>
        <strain evidence="9">KWT182</strain>
    </source>
</reference>
<gene>
    <name evidence="9" type="ORF">ABK905_17380</name>
</gene>
<dbReference type="EMBL" id="CP157947">
    <property type="protein sequence ID" value="XBS68472.1"/>
    <property type="molecule type" value="Genomic_DNA"/>
</dbReference>
<dbReference type="GO" id="GO:0030245">
    <property type="term" value="P:cellulose catabolic process"/>
    <property type="evidence" value="ECO:0007669"/>
    <property type="project" value="UniProtKB-KW"/>
</dbReference>
<evidence type="ECO:0000256" key="4">
    <source>
        <dbReference type="ARBA" id="ARBA00022801"/>
    </source>
</evidence>
<accession>A0AAU7Q6V3</accession>
<dbReference type="InterPro" id="IPR012341">
    <property type="entry name" value="6hp_glycosidase-like_sf"/>
</dbReference>
<organism evidence="9">
    <name type="scientific">Acerihabitans sp. KWT182</name>
    <dbReference type="NCBI Taxonomy" id="3157919"/>
    <lineage>
        <taxon>Bacteria</taxon>
        <taxon>Pseudomonadati</taxon>
        <taxon>Pseudomonadota</taxon>
        <taxon>Gammaproteobacteria</taxon>
        <taxon>Enterobacterales</taxon>
        <taxon>Pectobacteriaceae</taxon>
        <taxon>Acerihabitans</taxon>
    </lineage>
</organism>
<keyword evidence="6" id="KW-0326">Glycosidase</keyword>
<dbReference type="GO" id="GO:0008810">
    <property type="term" value="F:cellulase activity"/>
    <property type="evidence" value="ECO:0007669"/>
    <property type="project" value="UniProtKB-EC"/>
</dbReference>
<evidence type="ECO:0000256" key="2">
    <source>
        <dbReference type="ARBA" id="ARBA00009209"/>
    </source>
</evidence>
<protein>
    <recommendedName>
        <fullName evidence="3">cellulase</fullName>
        <ecNumber evidence="3">3.2.1.4</ecNumber>
    </recommendedName>
</protein>
<name>A0AAU7Q6V3_9GAMM</name>
<dbReference type="AlphaFoldDB" id="A0AAU7Q6V3"/>
<dbReference type="Gene3D" id="1.50.10.10">
    <property type="match status" value="1"/>
</dbReference>
<dbReference type="Pfam" id="PF01270">
    <property type="entry name" value="Glyco_hydro_8"/>
    <property type="match status" value="1"/>
</dbReference>
<evidence type="ECO:0000256" key="8">
    <source>
        <dbReference type="SAM" id="SignalP"/>
    </source>
</evidence>
<comment type="similarity">
    <text evidence="2">Belongs to the glycosyl hydrolase 8 (cellulase D) family.</text>
</comment>
<evidence type="ECO:0000256" key="6">
    <source>
        <dbReference type="ARBA" id="ARBA00023295"/>
    </source>
</evidence>
<proteinExistence type="inferred from homology"/>
<keyword evidence="5" id="KW-0136">Cellulose degradation</keyword>
<dbReference type="EC" id="3.2.1.4" evidence="3"/>
<dbReference type="PROSITE" id="PS51257">
    <property type="entry name" value="PROKAR_LIPOPROTEIN"/>
    <property type="match status" value="1"/>
</dbReference>
<feature type="chain" id="PRO_5043380746" description="cellulase" evidence="8">
    <location>
        <begin position="20"/>
        <end position="128"/>
    </location>
</feature>
<keyword evidence="4 9" id="KW-0378">Hydrolase</keyword>
<feature type="signal peptide" evidence="8">
    <location>
        <begin position="1"/>
        <end position="19"/>
    </location>
</feature>
<dbReference type="PRINTS" id="PR00735">
    <property type="entry name" value="GLHYDRLASE8"/>
</dbReference>
<keyword evidence="8" id="KW-0732">Signal</keyword>
<keyword evidence="7" id="KW-0624">Polysaccharide degradation</keyword>